<evidence type="ECO:0000256" key="1">
    <source>
        <dbReference type="SAM" id="MobiDB-lite"/>
    </source>
</evidence>
<sequence length="211" mass="23914">MEDPEMESNSWEEVLRKMLPEGAPLPDEDHLDYSISVDYHGPSLPFIPPKLDPIPRRKFANFLPKHSSFTQKRNTKFDSNSNSNSNSATTSSKKSPDILIACDEVDDHEMGDCCTRNYESFSSFDESKKEIKIEFGNISGNKGRICGRCGGKDSVLLRERVDGDHEAGDCSLNHRNNFSSFGERKKETKRGFGSIIRNKMRVCGKVWWKGQ</sequence>
<feature type="compositionally biased region" description="Low complexity" evidence="1">
    <location>
        <begin position="77"/>
        <end position="93"/>
    </location>
</feature>
<reference evidence="3" key="1">
    <citation type="submission" date="2024-07" db="EMBL/GenBank/DDBJ databases">
        <title>Two chromosome-level genome assemblies of Korean endemic species Abeliophyllum distichum and Forsythia ovata (Oleaceae).</title>
        <authorList>
            <person name="Jang H."/>
        </authorList>
    </citation>
    <scope>NUCLEOTIDE SEQUENCE [LARGE SCALE GENOMIC DNA]</scope>
</reference>
<protein>
    <submittedName>
        <fullName evidence="2">Extra-large guanine nucleotide-binding protein 3-like</fullName>
    </submittedName>
</protein>
<evidence type="ECO:0000313" key="2">
    <source>
        <dbReference type="EMBL" id="KAL2539656.1"/>
    </source>
</evidence>
<dbReference type="EMBL" id="JBFOLK010000001">
    <property type="protein sequence ID" value="KAL2539656.1"/>
    <property type="molecule type" value="Genomic_DNA"/>
</dbReference>
<comment type="caution">
    <text evidence="2">The sequence shown here is derived from an EMBL/GenBank/DDBJ whole genome shotgun (WGS) entry which is preliminary data.</text>
</comment>
<dbReference type="AlphaFoldDB" id="A0ABD1VQK9"/>
<proteinExistence type="predicted"/>
<dbReference type="Proteomes" id="UP001604336">
    <property type="component" value="Unassembled WGS sequence"/>
</dbReference>
<name>A0ABD1VQK9_9LAMI</name>
<keyword evidence="3" id="KW-1185">Reference proteome</keyword>
<evidence type="ECO:0000313" key="3">
    <source>
        <dbReference type="Proteomes" id="UP001604336"/>
    </source>
</evidence>
<accession>A0ABD1VQK9</accession>
<organism evidence="2 3">
    <name type="scientific">Abeliophyllum distichum</name>
    <dbReference type="NCBI Taxonomy" id="126358"/>
    <lineage>
        <taxon>Eukaryota</taxon>
        <taxon>Viridiplantae</taxon>
        <taxon>Streptophyta</taxon>
        <taxon>Embryophyta</taxon>
        <taxon>Tracheophyta</taxon>
        <taxon>Spermatophyta</taxon>
        <taxon>Magnoliopsida</taxon>
        <taxon>eudicotyledons</taxon>
        <taxon>Gunneridae</taxon>
        <taxon>Pentapetalae</taxon>
        <taxon>asterids</taxon>
        <taxon>lamiids</taxon>
        <taxon>Lamiales</taxon>
        <taxon>Oleaceae</taxon>
        <taxon>Forsythieae</taxon>
        <taxon>Abeliophyllum</taxon>
    </lineage>
</organism>
<gene>
    <name evidence="2" type="ORF">Adt_00634</name>
</gene>
<feature type="region of interest" description="Disordered" evidence="1">
    <location>
        <begin position="71"/>
        <end position="93"/>
    </location>
</feature>